<keyword evidence="1" id="KW-1133">Transmembrane helix</keyword>
<dbReference type="InterPro" id="IPR003474">
    <property type="entry name" value="Glcn_transporter"/>
</dbReference>
<feature type="transmembrane region" description="Helical" evidence="1">
    <location>
        <begin position="272"/>
        <end position="293"/>
    </location>
</feature>
<dbReference type="PANTHER" id="PTHR30354">
    <property type="entry name" value="GNT FAMILY GLUCONATE TRANSPORTER"/>
    <property type="match status" value="1"/>
</dbReference>
<sequence>MGTLAIVLSLAGLMYFAYRGINVLILAPIMAAFAVLLAQGGPVLATYTQVFMTSMGRYVVLFFPIFLLGAIFGKLMADSGSSTTIAHTIVQKLGAKHAIAAVTLACGVLTYGGVSLFVVAFAIYPIAAALFREAGVPKRLIAAAIALGSFTFTMTAFPGTPAIQNAIPTRFFGTTTFAAPGLGLIAGCIMLFGGLAWLQYQSRRARLAGEGYGQHQENLPQFEDGERPGFALSLLPIVVVIGLNALFSLWVFPGMDLGYLSQQVYGNVAPTAVIGTWALVVALVGAILSVLLLQRRYLRDAQKTLNEGTMGSLLPIFNTASEVGYGAVIASLAAFVVVRDFVVGIAPGTPTISLAIAVNALAGITGSASGGLSIALDTLGSTYLARANELGISPDLLHRIATISSGGFDSLPHNGAVISLLTITGLTHRSSYKDIFVVNLLIPVTALIVVIVLGTLVGSF</sequence>
<feature type="transmembrane region" description="Helical" evidence="1">
    <location>
        <begin position="139"/>
        <end position="157"/>
    </location>
</feature>
<dbReference type="EMBL" id="JALBUU010000004">
    <property type="protein sequence ID" value="MCI0754144.1"/>
    <property type="molecule type" value="Genomic_DNA"/>
</dbReference>
<proteinExistence type="predicted"/>
<feature type="transmembrane region" description="Helical" evidence="1">
    <location>
        <begin position="97"/>
        <end position="127"/>
    </location>
</feature>
<feature type="transmembrane region" description="Helical" evidence="1">
    <location>
        <begin position="436"/>
        <end position="457"/>
    </location>
</feature>
<feature type="transmembrane region" description="Helical" evidence="1">
    <location>
        <begin position="177"/>
        <end position="198"/>
    </location>
</feature>
<comment type="caution">
    <text evidence="2">The sequence shown here is derived from an EMBL/GenBank/DDBJ whole genome shotgun (WGS) entry which is preliminary data.</text>
</comment>
<feature type="transmembrane region" description="Helical" evidence="1">
    <location>
        <begin position="323"/>
        <end position="346"/>
    </location>
</feature>
<keyword evidence="1" id="KW-0472">Membrane</keyword>
<accession>A0ABS9W4C9</accession>
<dbReference type="PANTHER" id="PTHR30354:SF7">
    <property type="entry name" value="BLL7963 PROTEIN"/>
    <property type="match status" value="1"/>
</dbReference>
<evidence type="ECO:0000256" key="1">
    <source>
        <dbReference type="SAM" id="Phobius"/>
    </source>
</evidence>
<feature type="transmembrane region" description="Helical" evidence="1">
    <location>
        <begin position="230"/>
        <end position="252"/>
    </location>
</feature>
<keyword evidence="1" id="KW-0812">Transmembrane</keyword>
<evidence type="ECO:0000313" key="2">
    <source>
        <dbReference type="EMBL" id="MCI0754144.1"/>
    </source>
</evidence>
<name>A0ABS9W4C9_9PROT</name>
<protein>
    <submittedName>
        <fullName evidence="2">GntP family permease</fullName>
    </submittedName>
</protein>
<gene>
    <name evidence="2" type="ORF">MON41_10285</name>
</gene>
<dbReference type="RefSeq" id="WP_120005634.1">
    <property type="nucleotide sequence ID" value="NZ_JALBUU010000004.1"/>
</dbReference>
<feature type="transmembrane region" description="Helical" evidence="1">
    <location>
        <begin position="59"/>
        <end position="77"/>
    </location>
</feature>
<organism evidence="2 3">
    <name type="scientific">Teichococcus vastitatis</name>
    <dbReference type="NCBI Taxonomy" id="2307076"/>
    <lineage>
        <taxon>Bacteria</taxon>
        <taxon>Pseudomonadati</taxon>
        <taxon>Pseudomonadota</taxon>
        <taxon>Alphaproteobacteria</taxon>
        <taxon>Acetobacterales</taxon>
        <taxon>Roseomonadaceae</taxon>
        <taxon>Roseomonas</taxon>
    </lineage>
</organism>
<keyword evidence="3" id="KW-1185">Reference proteome</keyword>
<evidence type="ECO:0000313" key="3">
    <source>
        <dbReference type="Proteomes" id="UP001201985"/>
    </source>
</evidence>
<dbReference type="Pfam" id="PF02447">
    <property type="entry name" value="GntP_permease"/>
    <property type="match status" value="1"/>
</dbReference>
<dbReference type="Proteomes" id="UP001201985">
    <property type="component" value="Unassembled WGS sequence"/>
</dbReference>
<feature type="transmembrane region" description="Helical" evidence="1">
    <location>
        <begin position="352"/>
        <end position="376"/>
    </location>
</feature>
<reference evidence="2 3" key="1">
    <citation type="submission" date="2022-03" db="EMBL/GenBank/DDBJ databases">
        <title>Complete genome analysis of Roseomonas KG 17.1 : a prolific producer of plant growth promoters.</title>
        <authorList>
            <person name="Saadouli I."/>
            <person name="Najjari A."/>
            <person name="Mosbah A."/>
            <person name="Ouzari H.I."/>
        </authorList>
    </citation>
    <scope>NUCLEOTIDE SEQUENCE [LARGE SCALE GENOMIC DNA]</scope>
    <source>
        <strain evidence="2 3">KG17-1</strain>
    </source>
</reference>